<evidence type="ECO:0000256" key="1">
    <source>
        <dbReference type="ARBA" id="ARBA00004116"/>
    </source>
</evidence>
<evidence type="ECO:0000313" key="13">
    <source>
        <dbReference type="Proteomes" id="UP000276864"/>
    </source>
</evidence>
<dbReference type="InterPro" id="IPR006603">
    <property type="entry name" value="PQ-loop_rpt"/>
</dbReference>
<feature type="compositionally biased region" description="Polar residues" evidence="10">
    <location>
        <begin position="144"/>
        <end position="154"/>
    </location>
</feature>
<dbReference type="GO" id="GO:0015174">
    <property type="term" value="F:basic amino acid transmembrane transporter activity"/>
    <property type="evidence" value="ECO:0007669"/>
    <property type="project" value="UniProtKB-ARBA"/>
</dbReference>
<keyword evidence="3" id="KW-0813">Transport</keyword>
<dbReference type="GO" id="GO:0015101">
    <property type="term" value="F:organic cation transmembrane transporter activity"/>
    <property type="evidence" value="ECO:0007669"/>
    <property type="project" value="UniProtKB-ARBA"/>
</dbReference>
<dbReference type="Pfam" id="PF04193">
    <property type="entry name" value="PQ-loop"/>
    <property type="match status" value="2"/>
</dbReference>
<dbReference type="GO" id="GO:0098588">
    <property type="term" value="C:bounding membrane of organelle"/>
    <property type="evidence" value="ECO:0007669"/>
    <property type="project" value="UniProtKB-ARBA"/>
</dbReference>
<dbReference type="SMART" id="SM00679">
    <property type="entry name" value="CTNS"/>
    <property type="match status" value="2"/>
</dbReference>
<evidence type="ECO:0000313" key="12">
    <source>
        <dbReference type="EMBL" id="RMY35434.1"/>
    </source>
</evidence>
<dbReference type="EMBL" id="QWIM01000375">
    <property type="protein sequence ID" value="RMY35434.1"/>
    <property type="molecule type" value="Genomic_DNA"/>
</dbReference>
<dbReference type="GO" id="GO:0034490">
    <property type="term" value="P:basic amino acid transmembrane import into vacuole"/>
    <property type="evidence" value="ECO:0007669"/>
    <property type="project" value="UniProtKB-ARBA"/>
</dbReference>
<gene>
    <name evidence="12" type="ORF">D0866_04608</name>
</gene>
<proteinExistence type="inferred from homology"/>
<comment type="similarity">
    <text evidence="9">Belongs to the laat-1 family.</text>
</comment>
<keyword evidence="4" id="KW-0926">Vacuole</keyword>
<evidence type="ECO:0000256" key="2">
    <source>
        <dbReference type="ARBA" id="ARBA00004127"/>
    </source>
</evidence>
<feature type="transmembrane region" description="Helical" evidence="11">
    <location>
        <begin position="15"/>
        <end position="36"/>
    </location>
</feature>
<feature type="transmembrane region" description="Helical" evidence="11">
    <location>
        <begin position="74"/>
        <end position="96"/>
    </location>
</feature>
<feature type="transmembrane region" description="Helical" evidence="11">
    <location>
        <begin position="48"/>
        <end position="68"/>
    </location>
</feature>
<evidence type="ECO:0000256" key="8">
    <source>
        <dbReference type="ARBA" id="ARBA00023136"/>
    </source>
</evidence>
<dbReference type="InterPro" id="IPR051415">
    <property type="entry name" value="LAAT-1"/>
</dbReference>
<dbReference type="FunFam" id="1.20.1280.290:FF:000011">
    <property type="entry name" value="PQ loop repeat protein"/>
    <property type="match status" value="1"/>
</dbReference>
<comment type="caution">
    <text evidence="12">The sequence shown here is derived from an EMBL/GenBank/DDBJ whole genome shotgun (WGS) entry which is preliminary data.</text>
</comment>
<protein>
    <submittedName>
        <fullName evidence="12">Uncharacterized protein</fullName>
    </submittedName>
</protein>
<dbReference type="Gene3D" id="1.20.1280.290">
    <property type="match status" value="2"/>
</dbReference>
<dbReference type="GO" id="GO:0005773">
    <property type="term" value="C:vacuole"/>
    <property type="evidence" value="ECO:0007669"/>
    <property type="project" value="UniProtKB-SubCell"/>
</dbReference>
<dbReference type="PANTHER" id="PTHR16201">
    <property type="entry name" value="SEVEN TRANSMEMBRANE PROTEIN 1-RELATED"/>
    <property type="match status" value="1"/>
</dbReference>
<comment type="subcellular location">
    <subcellularLocation>
        <location evidence="2">Endomembrane system</location>
        <topology evidence="2">Multi-pass membrane protein</topology>
    </subcellularLocation>
    <subcellularLocation>
        <location evidence="1">Vacuole</location>
    </subcellularLocation>
</comment>
<reference evidence="12 13" key="1">
    <citation type="journal article" date="2018" name="BMC Genomics">
        <title>Genomic evidence for intraspecific hybridization in a clonal and extremely halotolerant yeast.</title>
        <authorList>
            <person name="Gostincar C."/>
            <person name="Stajich J.E."/>
            <person name="Zupancic J."/>
            <person name="Zalar P."/>
            <person name="Gunde-Cimerman N."/>
        </authorList>
    </citation>
    <scope>NUCLEOTIDE SEQUENCE [LARGE SCALE GENOMIC DNA]</scope>
    <source>
        <strain evidence="12 13">EXF-6651</strain>
    </source>
</reference>
<evidence type="ECO:0000256" key="6">
    <source>
        <dbReference type="ARBA" id="ARBA00022737"/>
    </source>
</evidence>
<feature type="transmembrane region" description="Helical" evidence="11">
    <location>
        <begin position="197"/>
        <end position="219"/>
    </location>
</feature>
<feature type="region of interest" description="Disordered" evidence="10">
    <location>
        <begin position="105"/>
        <end position="187"/>
    </location>
</feature>
<evidence type="ECO:0000256" key="3">
    <source>
        <dbReference type="ARBA" id="ARBA00022448"/>
    </source>
</evidence>
<dbReference type="GO" id="GO:0015179">
    <property type="term" value="F:L-amino acid transmembrane transporter activity"/>
    <property type="evidence" value="ECO:0007669"/>
    <property type="project" value="UniProtKB-ARBA"/>
</dbReference>
<organism evidence="12 13">
    <name type="scientific">Hortaea werneckii</name>
    <name type="common">Black yeast</name>
    <name type="synonym">Cladosporium werneckii</name>
    <dbReference type="NCBI Taxonomy" id="91943"/>
    <lineage>
        <taxon>Eukaryota</taxon>
        <taxon>Fungi</taxon>
        <taxon>Dikarya</taxon>
        <taxon>Ascomycota</taxon>
        <taxon>Pezizomycotina</taxon>
        <taxon>Dothideomycetes</taxon>
        <taxon>Dothideomycetidae</taxon>
        <taxon>Mycosphaerellales</taxon>
        <taxon>Teratosphaeriaceae</taxon>
        <taxon>Hortaea</taxon>
    </lineage>
</organism>
<name>A0A3M7B6X3_HORWE</name>
<evidence type="ECO:0000256" key="10">
    <source>
        <dbReference type="SAM" id="MobiDB-lite"/>
    </source>
</evidence>
<evidence type="ECO:0000256" key="11">
    <source>
        <dbReference type="SAM" id="Phobius"/>
    </source>
</evidence>
<keyword evidence="8 11" id="KW-0472">Membrane</keyword>
<feature type="transmembrane region" description="Helical" evidence="11">
    <location>
        <begin position="279"/>
        <end position="299"/>
    </location>
</feature>
<evidence type="ECO:0000256" key="5">
    <source>
        <dbReference type="ARBA" id="ARBA00022692"/>
    </source>
</evidence>
<accession>A0A3M7B6X3</accession>
<keyword evidence="7 11" id="KW-1133">Transmembrane helix</keyword>
<sequence>MFLPSGGCQLDIETLSGLCGSISIACWVVVFSPQIIENFRRSSAEGLSIEFVIIWLAGDVFNILGAVLQGVLPTMIILAIYYTFADVVLLGQCFYYRGFTLRDPKPEPPANDGNDAPSERTPLVANGPATSPSAHHHPSAADVESNSRTRSQSSFRDRMASLDGTHMSPAVPMHPQPKSASDAEALKPSQPRSWTQAILFNSTAILLVIAAGTAGYYLSPSSPPTDEHGLTPADEQAQSLQFSLWGQIFGYVCAVLYLGSRVPQLLLNYRRKSTEGLNALFFLFACIGNLTYVLSIFAFSPLCSDFKHGHFHQHRCHDGEARAVYGRYILVNLSWLLGSLGTLFLDFAVFVQFFIYRGSAAPEDIPRTANGEGRGREPNERFCHGRMNRAQQVRPPAHNTGLAQTCRTPFTKPPQDAVAAVFAAE</sequence>
<feature type="transmembrane region" description="Helical" evidence="11">
    <location>
        <begin position="335"/>
        <end position="356"/>
    </location>
</feature>
<dbReference type="GO" id="GO:0012505">
    <property type="term" value="C:endomembrane system"/>
    <property type="evidence" value="ECO:0007669"/>
    <property type="project" value="UniProtKB-SubCell"/>
</dbReference>
<keyword evidence="6" id="KW-0677">Repeat</keyword>
<dbReference type="Proteomes" id="UP000276864">
    <property type="component" value="Unassembled WGS sequence"/>
</dbReference>
<dbReference type="AlphaFoldDB" id="A0A3M7B6X3"/>
<evidence type="ECO:0000256" key="7">
    <source>
        <dbReference type="ARBA" id="ARBA00022989"/>
    </source>
</evidence>
<evidence type="ECO:0000256" key="9">
    <source>
        <dbReference type="ARBA" id="ARBA00038039"/>
    </source>
</evidence>
<dbReference type="GO" id="GO:0034488">
    <property type="term" value="P:basic amino acid transmembrane export from vacuole"/>
    <property type="evidence" value="ECO:0007669"/>
    <property type="project" value="UniProtKB-ARBA"/>
</dbReference>
<keyword evidence="5 11" id="KW-0812">Transmembrane</keyword>
<dbReference type="PANTHER" id="PTHR16201:SF35">
    <property type="entry name" value="VACUOLAR AMINO ACID TRANSPORTER YPQ1-RELATED"/>
    <property type="match status" value="1"/>
</dbReference>
<feature type="transmembrane region" description="Helical" evidence="11">
    <location>
        <begin position="239"/>
        <end position="258"/>
    </location>
</feature>
<evidence type="ECO:0000256" key="4">
    <source>
        <dbReference type="ARBA" id="ARBA00022554"/>
    </source>
</evidence>